<dbReference type="PANTHER" id="PTHR21057">
    <property type="entry name" value="PHOSPHO-2-DEHYDRO-3-DEOXYHEPTONATE ALDOLASE"/>
    <property type="match status" value="1"/>
</dbReference>
<proteinExistence type="inferred from homology"/>
<protein>
    <recommendedName>
        <fullName evidence="8">2-dehydro-3-deoxyphosphooctonate aldolase</fullName>
        <ecNumber evidence="8">2.5.1.55</ecNumber>
    </recommendedName>
    <alternativeName>
        <fullName evidence="8">3-deoxy-D-manno-octulosonic acid 8-phosphate synthase</fullName>
    </alternativeName>
    <alternativeName>
        <fullName evidence="8">KDO-8-phosphate synthase</fullName>
        <shortName evidence="8">KDO 8-P synthase</shortName>
        <shortName evidence="8">KDOPS</shortName>
    </alternativeName>
    <alternativeName>
        <fullName evidence="8">Phospho-2-dehydro-3-deoxyoctonate aldolase</fullName>
    </alternativeName>
</protein>
<evidence type="ECO:0000259" key="9">
    <source>
        <dbReference type="Pfam" id="PF00793"/>
    </source>
</evidence>
<comment type="subcellular location">
    <subcellularLocation>
        <location evidence="1 8">Cytoplasm</location>
    </subcellularLocation>
</comment>
<dbReference type="InterPro" id="IPR006269">
    <property type="entry name" value="KDO8P_synthase"/>
</dbReference>
<evidence type="ECO:0000313" key="11">
    <source>
        <dbReference type="Proteomes" id="UP001575105"/>
    </source>
</evidence>
<keyword evidence="11" id="KW-1185">Reference proteome</keyword>
<keyword evidence="5 8" id="KW-0963">Cytoplasm</keyword>
<evidence type="ECO:0000256" key="6">
    <source>
        <dbReference type="ARBA" id="ARBA00022679"/>
    </source>
</evidence>
<dbReference type="HAMAP" id="MF_00056">
    <property type="entry name" value="KDO8P_synth"/>
    <property type="match status" value="1"/>
</dbReference>
<reference evidence="10 11" key="1">
    <citation type="submission" date="2024-08" db="EMBL/GenBank/DDBJ databases">
        <title>Whole-genome sequencing of halo(alkali)philic microorganisms from hypersaline lakes.</title>
        <authorList>
            <person name="Sorokin D.Y."/>
            <person name="Merkel A.Y."/>
            <person name="Messina E."/>
            <person name="Yakimov M."/>
        </authorList>
    </citation>
    <scope>NUCLEOTIDE SEQUENCE [LARGE SCALE GENOMIC DNA]</scope>
    <source>
        <strain evidence="10 11">AB-hyl4</strain>
    </source>
</reference>
<comment type="similarity">
    <text evidence="4 8">Belongs to the KdsA family.</text>
</comment>
<comment type="pathway">
    <text evidence="3 8">Carbohydrate biosynthesis; 3-deoxy-D-manno-octulosonate biosynthesis; 3-deoxy-D-manno-octulosonate from D-ribulose 5-phosphate: step 2/3.</text>
</comment>
<dbReference type="NCBIfam" id="TIGR01362">
    <property type="entry name" value="KDO8P_synth"/>
    <property type="match status" value="1"/>
</dbReference>
<comment type="caution">
    <text evidence="10">The sequence shown here is derived from an EMBL/GenBank/DDBJ whole genome shotgun (WGS) entry which is preliminary data.</text>
</comment>
<dbReference type="EMBL" id="JBGUBD010000002">
    <property type="protein sequence ID" value="MFA9477231.1"/>
    <property type="molecule type" value="Genomic_DNA"/>
</dbReference>
<dbReference type="SUPFAM" id="SSF51569">
    <property type="entry name" value="Aldolase"/>
    <property type="match status" value="1"/>
</dbReference>
<feature type="domain" description="DAHP synthetase I/KDSA" evidence="9">
    <location>
        <begin position="14"/>
        <end position="263"/>
    </location>
</feature>
<evidence type="ECO:0000256" key="4">
    <source>
        <dbReference type="ARBA" id="ARBA00010499"/>
    </source>
</evidence>
<evidence type="ECO:0000256" key="1">
    <source>
        <dbReference type="ARBA" id="ARBA00004496"/>
    </source>
</evidence>
<evidence type="ECO:0000256" key="7">
    <source>
        <dbReference type="ARBA" id="ARBA00049112"/>
    </source>
</evidence>
<comment type="pathway">
    <text evidence="2">Bacterial outer membrane biogenesis; lipopolysaccharide biosynthesis.</text>
</comment>
<dbReference type="RefSeq" id="WP_425344503.1">
    <property type="nucleotide sequence ID" value="NZ_JBGUBD010000002.1"/>
</dbReference>
<dbReference type="EC" id="2.5.1.55" evidence="8"/>
<evidence type="ECO:0000313" key="10">
    <source>
        <dbReference type="EMBL" id="MFA9477231.1"/>
    </source>
</evidence>
<dbReference type="Pfam" id="PF00793">
    <property type="entry name" value="DAHP_synth_1"/>
    <property type="match status" value="1"/>
</dbReference>
<organism evidence="10 11">
    <name type="scientific">Natronomicrosphaera hydrolytica</name>
    <dbReference type="NCBI Taxonomy" id="3242702"/>
    <lineage>
        <taxon>Bacteria</taxon>
        <taxon>Pseudomonadati</taxon>
        <taxon>Planctomycetota</taxon>
        <taxon>Phycisphaerae</taxon>
        <taxon>Phycisphaerales</taxon>
        <taxon>Phycisphaeraceae</taxon>
        <taxon>Natronomicrosphaera</taxon>
    </lineage>
</organism>
<name>A0ABV4U112_9BACT</name>
<dbReference type="Proteomes" id="UP001575105">
    <property type="component" value="Unassembled WGS sequence"/>
</dbReference>
<evidence type="ECO:0000256" key="5">
    <source>
        <dbReference type="ARBA" id="ARBA00022490"/>
    </source>
</evidence>
<evidence type="ECO:0000256" key="8">
    <source>
        <dbReference type="HAMAP-Rule" id="MF_00056"/>
    </source>
</evidence>
<evidence type="ECO:0000256" key="2">
    <source>
        <dbReference type="ARBA" id="ARBA00004756"/>
    </source>
</evidence>
<dbReference type="Gene3D" id="3.20.20.70">
    <property type="entry name" value="Aldolase class I"/>
    <property type="match status" value="1"/>
</dbReference>
<keyword evidence="8" id="KW-0448">Lipopolysaccharide biosynthesis</keyword>
<keyword evidence="6 8" id="KW-0808">Transferase</keyword>
<evidence type="ECO:0000256" key="3">
    <source>
        <dbReference type="ARBA" id="ARBA00004845"/>
    </source>
</evidence>
<dbReference type="NCBIfam" id="NF003543">
    <property type="entry name" value="PRK05198.1"/>
    <property type="match status" value="1"/>
</dbReference>
<sequence>MTTQTTKTLHVGPVPVGPDQPLTIIAGPCVAESRDLCLTIGHALRDRCQQLGLGYIFKASFDKANRSSIASDRGPGIDEGLRLLEDVKDELGVPVTTDVHESQQCRSTATVVDLLQIPAFLCRQTDLLVAAAETGRVVNVKKGQFLSPQEMGNVVRKLTEAKAKGIMLTERGTFFGYNRLVNDFVGLGDMMGLGQPVCFDVTHSTQQPGGAGTSSGGRPECAPLLARCAVAAGVHALFIETHPEPASARSDAATMLPLDRTLMLLEELNRLHHAMGSIRIGGSA</sequence>
<dbReference type="GO" id="GO:0008676">
    <property type="term" value="F:3-deoxy-8-phosphooctulonate synthase activity"/>
    <property type="evidence" value="ECO:0007669"/>
    <property type="project" value="UniProtKB-EC"/>
</dbReference>
<gene>
    <name evidence="8 10" type="primary">kdsA</name>
    <name evidence="10" type="ORF">ACERK3_02870</name>
</gene>
<comment type="catalytic activity">
    <reaction evidence="7 8">
        <text>D-arabinose 5-phosphate + phosphoenolpyruvate + H2O = 3-deoxy-alpha-D-manno-2-octulosonate-8-phosphate + phosphate</text>
        <dbReference type="Rhea" id="RHEA:14053"/>
        <dbReference type="ChEBI" id="CHEBI:15377"/>
        <dbReference type="ChEBI" id="CHEBI:43474"/>
        <dbReference type="ChEBI" id="CHEBI:57693"/>
        <dbReference type="ChEBI" id="CHEBI:58702"/>
        <dbReference type="ChEBI" id="CHEBI:85985"/>
        <dbReference type="EC" id="2.5.1.55"/>
    </reaction>
</comment>
<dbReference type="InterPro" id="IPR013785">
    <property type="entry name" value="Aldolase_TIM"/>
</dbReference>
<accession>A0ABV4U112</accession>
<dbReference type="InterPro" id="IPR006218">
    <property type="entry name" value="DAHP1/KDSA"/>
</dbReference>